<name>A0A2H5BLL7_9CAUD</name>
<evidence type="ECO:0000313" key="2">
    <source>
        <dbReference type="Proteomes" id="UP000241892"/>
    </source>
</evidence>
<keyword evidence="2" id="KW-1185">Reference proteome</keyword>
<proteinExistence type="predicted"/>
<organism evidence="1 2">
    <name type="scientific">Streptomyces phage Omar</name>
    <dbReference type="NCBI Taxonomy" id="2059882"/>
    <lineage>
        <taxon>Viruses</taxon>
        <taxon>Duplodnaviria</taxon>
        <taxon>Heunggongvirae</taxon>
        <taxon>Uroviricota</taxon>
        <taxon>Caudoviricetes</taxon>
        <taxon>Arquatrovirinae</taxon>
        <taxon>Omarvirus</taxon>
        <taxon>Omarvirus omar</taxon>
    </lineage>
</organism>
<accession>A0A2H5BLL7</accession>
<protein>
    <submittedName>
        <fullName evidence="1">Minor tail protein</fullName>
    </submittedName>
</protein>
<reference evidence="2" key="1">
    <citation type="submission" date="2017-11" db="EMBL/GenBank/DDBJ databases">
        <authorList>
            <person name="Han C.G."/>
        </authorList>
    </citation>
    <scope>NUCLEOTIDE SEQUENCE [LARGE SCALE GENOMIC DNA]</scope>
</reference>
<dbReference type="EMBL" id="MG593802">
    <property type="protein sequence ID" value="AUG87207.1"/>
    <property type="molecule type" value="Genomic_DNA"/>
</dbReference>
<dbReference type="Proteomes" id="UP000241892">
    <property type="component" value="Segment"/>
</dbReference>
<evidence type="ECO:0000313" key="1">
    <source>
        <dbReference type="EMBL" id="AUG87207.1"/>
    </source>
</evidence>
<gene>
    <name evidence="1" type="ORF">SEA_OMAR_23</name>
</gene>
<sequence length="566" mass="58130">MGFNVIPAPEISGLTGAAGPKGDPGVIQSINGKSSTSVTLTAADVNALPSTGNASLAGQYLWLDTAAGTYRAFGYRTAGVDRWLFQVDDLAESGANAGSNFRLSARNDDGSFNKTVIYARRDDGRVAFSTTALHGSAAVTVAGPVGLKDVTADPSTFSGGVFLYSKGGVPYIKQADGTVFQVGAGGGGTGAVSSVNGKTGAVTLAASDVGAVASTEKGVASGVATLDSNGKIPSSQMTSSPTFADFMIINASTDTSYGTVALRKQNKKRWSFYVSGASETGSDAGSNFAIQSYTDTEADKTYHFFGDRASGSTTVGSTTVMNGARLHVSGGALGISDQAADPTSSSLGAHLFSKAGRPYAKRSSSATGGAASSVFEIQPRPSEWLPEDLGLAAWTSDPMDCMSTGAFTGVTNARVAAVVLREPKTVSKIVWHFTGYAGGLLSGSWAAVYDASGVRKGYNNSIHTGTNEPAEQHGLGGGTSYVPITSTTLAAGVYYIVWRFNYTTSPADGPMCLQYENSAGAPPNTFGLTDTVRFGVLDATNQTTAYTSLVIADIQRGGNRFWAALA</sequence>